<evidence type="ECO:0000259" key="1">
    <source>
        <dbReference type="Pfam" id="PF00535"/>
    </source>
</evidence>
<name>A0A0K8P2Y1_PISS1</name>
<evidence type="ECO:0000313" key="2">
    <source>
        <dbReference type="EMBL" id="GAP37001.1"/>
    </source>
</evidence>
<dbReference type="GO" id="GO:0016740">
    <property type="term" value="F:transferase activity"/>
    <property type="evidence" value="ECO:0007669"/>
    <property type="project" value="UniProtKB-KW"/>
</dbReference>
<reference evidence="2 3" key="2">
    <citation type="journal article" date="2016" name="Science">
        <title>A bacterium that degrades and assimilates poly(ethylene terephthalate).</title>
        <authorList>
            <person name="Yoshida S."/>
            <person name="Hiraga K."/>
            <person name="Takehana T."/>
            <person name="Taniguchi I."/>
            <person name="Yamaji H."/>
            <person name="Maeda Y."/>
            <person name="Toyohara K."/>
            <person name="Miyamoto K."/>
            <person name="Kimura Y."/>
            <person name="Oda K."/>
        </authorList>
    </citation>
    <scope>NUCLEOTIDE SEQUENCE [LARGE SCALE GENOMIC DNA]</scope>
    <source>
        <strain evidence="3">NBRC 110686 / TISTR 2288 / 201-F6</strain>
    </source>
</reference>
<dbReference type="Gene3D" id="3.90.550.10">
    <property type="entry name" value="Spore Coat Polysaccharide Biosynthesis Protein SpsA, Chain A"/>
    <property type="match status" value="1"/>
</dbReference>
<dbReference type="SUPFAM" id="SSF53448">
    <property type="entry name" value="Nucleotide-diphospho-sugar transferases"/>
    <property type="match status" value="1"/>
</dbReference>
<proteinExistence type="predicted"/>
<protein>
    <submittedName>
        <fullName evidence="2">Colanic acid biosynthesis glycosyl transferase WcaE</fullName>
    </submittedName>
</protein>
<dbReference type="STRING" id="1547922.ISF6_2856"/>
<dbReference type="RefSeq" id="WP_054020960.1">
    <property type="nucleotide sequence ID" value="NZ_BBYR01000040.1"/>
</dbReference>
<keyword evidence="2" id="KW-0808">Transferase</keyword>
<dbReference type="EMBL" id="BBYR01000040">
    <property type="protein sequence ID" value="GAP37001.1"/>
    <property type="molecule type" value="Genomic_DNA"/>
</dbReference>
<gene>
    <name evidence="2" type="ORF">ISF6_2856</name>
</gene>
<dbReference type="Pfam" id="PF00535">
    <property type="entry name" value="Glycos_transf_2"/>
    <property type="match status" value="1"/>
</dbReference>
<feature type="domain" description="Glycosyltransferase 2-like" evidence="1">
    <location>
        <begin position="10"/>
        <end position="138"/>
    </location>
</feature>
<comment type="caution">
    <text evidence="2">The sequence shown here is derived from an EMBL/GenBank/DDBJ whole genome shotgun (WGS) entry which is preliminary data.</text>
</comment>
<dbReference type="Proteomes" id="UP000037660">
    <property type="component" value="Unassembled WGS sequence"/>
</dbReference>
<dbReference type="AlphaFoldDB" id="A0A0K8P2Y1"/>
<dbReference type="InterPro" id="IPR029044">
    <property type="entry name" value="Nucleotide-diphossugar_trans"/>
</dbReference>
<sequence length="245" mass="27166">MNAPAAPTVSIVTISKDDPEGLLRSLASARAQQFADYEHLLVLAGRSRDAALPADPRLRRVDAAAPGISQALNAGVQAARGTWVQFLNGGDTYADAGSLGAMVERADARVAMVCAFARVLQRDFTIPRRALRPGRDGFLYISHQATLFRRALFDAHGLFEPGVRIHMDLEWLARLPQDLPYAFLARETIHFDPHGVSATQVVEASMEEVRILWRRPATRARVPLVLLLLLPFRVLRRELRKWSGS</sequence>
<organism evidence="2 3">
    <name type="scientific">Piscinibacter sakaiensis</name>
    <name type="common">Ideonella sakaiensis</name>
    <dbReference type="NCBI Taxonomy" id="1547922"/>
    <lineage>
        <taxon>Bacteria</taxon>
        <taxon>Pseudomonadati</taxon>
        <taxon>Pseudomonadota</taxon>
        <taxon>Betaproteobacteria</taxon>
        <taxon>Burkholderiales</taxon>
        <taxon>Sphaerotilaceae</taxon>
        <taxon>Piscinibacter</taxon>
    </lineage>
</organism>
<dbReference type="InterPro" id="IPR001173">
    <property type="entry name" value="Glyco_trans_2-like"/>
</dbReference>
<evidence type="ECO:0000313" key="3">
    <source>
        <dbReference type="Proteomes" id="UP000037660"/>
    </source>
</evidence>
<reference evidence="3" key="1">
    <citation type="submission" date="2015-07" db="EMBL/GenBank/DDBJ databases">
        <title>Discovery of a poly(ethylene terephthalate assimilation.</title>
        <authorList>
            <person name="Yoshida S."/>
            <person name="Hiraga K."/>
            <person name="Takehana T."/>
            <person name="Taniguchi I."/>
            <person name="Yamaji H."/>
            <person name="Maeda Y."/>
            <person name="Toyohara K."/>
            <person name="Miyamoto K."/>
            <person name="Kimura Y."/>
            <person name="Oda K."/>
        </authorList>
    </citation>
    <scope>NUCLEOTIDE SEQUENCE [LARGE SCALE GENOMIC DNA]</scope>
    <source>
        <strain evidence="3">NBRC 110686 / TISTR 2288 / 201-F6</strain>
    </source>
</reference>
<keyword evidence="3" id="KW-1185">Reference proteome</keyword>
<accession>A0A0K8P2Y1</accession>